<reference evidence="2" key="1">
    <citation type="submission" date="2021-09" db="EMBL/GenBank/DDBJ databases">
        <authorList>
            <consortium name="AG Swart"/>
            <person name="Singh M."/>
            <person name="Singh A."/>
            <person name="Seah K."/>
            <person name="Emmerich C."/>
        </authorList>
    </citation>
    <scope>NUCLEOTIDE SEQUENCE</scope>
    <source>
        <strain evidence="2">ATCC30299</strain>
    </source>
</reference>
<keyword evidence="3" id="KW-1185">Reference proteome</keyword>
<evidence type="ECO:0000313" key="2">
    <source>
        <dbReference type="EMBL" id="CAG9325039.1"/>
    </source>
</evidence>
<sequence>MKLCFELDPEKRATCDILLNHEYFDKKFKQDLEQELFGISGNSTFEGKSSYRRSISNDPSSPEPSLTSKYTSRDITPHRIGQKSIGTIRFNPEDLIPQTKTPDLREELHIGPPPNFLPNLKLKRDEESAHNSSFYGLKKKSSDIKIPLIKQLKHSTDISYMKNQQYMIKNLDLSQNIIEKSHNLSTIYEMRDYSSGNQTIRSGNPSKTHIKQRVQADHSYFQPIPTPVPTKMKYQTTFPKKTKITFLKTGSQNQALSKLLKQ</sequence>
<comment type="caution">
    <text evidence="2">The sequence shown here is derived from an EMBL/GenBank/DDBJ whole genome shotgun (WGS) entry which is preliminary data.</text>
</comment>
<evidence type="ECO:0008006" key="4">
    <source>
        <dbReference type="Google" id="ProtNLM"/>
    </source>
</evidence>
<organism evidence="2 3">
    <name type="scientific">Blepharisma stoltei</name>
    <dbReference type="NCBI Taxonomy" id="1481888"/>
    <lineage>
        <taxon>Eukaryota</taxon>
        <taxon>Sar</taxon>
        <taxon>Alveolata</taxon>
        <taxon>Ciliophora</taxon>
        <taxon>Postciliodesmatophora</taxon>
        <taxon>Heterotrichea</taxon>
        <taxon>Heterotrichida</taxon>
        <taxon>Blepharismidae</taxon>
        <taxon>Blepharisma</taxon>
    </lineage>
</organism>
<feature type="region of interest" description="Disordered" evidence="1">
    <location>
        <begin position="48"/>
        <end position="74"/>
    </location>
</feature>
<dbReference type="EMBL" id="CAJZBQ010000037">
    <property type="protein sequence ID" value="CAG9325039.1"/>
    <property type="molecule type" value="Genomic_DNA"/>
</dbReference>
<protein>
    <recommendedName>
        <fullName evidence="4">Serine/threonine protein kinase</fullName>
    </recommendedName>
</protein>
<name>A0AAU9JKK3_9CILI</name>
<evidence type="ECO:0000256" key="1">
    <source>
        <dbReference type="SAM" id="MobiDB-lite"/>
    </source>
</evidence>
<proteinExistence type="predicted"/>
<feature type="compositionally biased region" description="Polar residues" evidence="1">
    <location>
        <begin position="48"/>
        <end position="70"/>
    </location>
</feature>
<accession>A0AAU9JKK3</accession>
<dbReference type="AlphaFoldDB" id="A0AAU9JKK3"/>
<dbReference type="Proteomes" id="UP001162131">
    <property type="component" value="Unassembled WGS sequence"/>
</dbReference>
<gene>
    <name evidence="2" type="ORF">BSTOLATCC_MIC37785</name>
</gene>
<evidence type="ECO:0000313" key="3">
    <source>
        <dbReference type="Proteomes" id="UP001162131"/>
    </source>
</evidence>